<reference evidence="3" key="1">
    <citation type="journal article" date="2023" name="bioRxiv">
        <title>Complete genome of the Medicago anthracnose fungus, Colletotrichum destructivum, reveals a mini-chromosome-like region within a core chromosome.</title>
        <authorList>
            <person name="Lapalu N."/>
            <person name="Simon A."/>
            <person name="Lu A."/>
            <person name="Plaumann P.-L."/>
            <person name="Amselem J."/>
            <person name="Pigne S."/>
            <person name="Auger A."/>
            <person name="Koch C."/>
            <person name="Dallery J.-F."/>
            <person name="O'Connell R.J."/>
        </authorList>
    </citation>
    <scope>NUCLEOTIDE SEQUENCE [LARGE SCALE GENOMIC DNA]</scope>
    <source>
        <strain evidence="3">CBS 520.97</strain>
    </source>
</reference>
<evidence type="ECO:0000313" key="2">
    <source>
        <dbReference type="EMBL" id="WQF82336.1"/>
    </source>
</evidence>
<feature type="region of interest" description="Disordered" evidence="1">
    <location>
        <begin position="1"/>
        <end position="26"/>
    </location>
</feature>
<dbReference type="GeneID" id="87943853"/>
<sequence>MSDHVGPEQLDSTRSLSDNKNRDQGQGCHLVSCSVACARPTHVDALHRLPMAMGSCSTPPDGAAARVESDQLRAHRS</sequence>
<evidence type="ECO:0000313" key="3">
    <source>
        <dbReference type="Proteomes" id="UP001322277"/>
    </source>
</evidence>
<gene>
    <name evidence="2" type="ORF">CDEST_07350</name>
</gene>
<dbReference type="EMBL" id="CP137308">
    <property type="protein sequence ID" value="WQF82336.1"/>
    <property type="molecule type" value="Genomic_DNA"/>
</dbReference>
<name>A0AAX4IGV6_9PEZI</name>
<dbReference type="Proteomes" id="UP001322277">
    <property type="component" value="Chromosome 4"/>
</dbReference>
<evidence type="ECO:0000256" key="1">
    <source>
        <dbReference type="SAM" id="MobiDB-lite"/>
    </source>
</evidence>
<protein>
    <submittedName>
        <fullName evidence="2">Uncharacterized protein</fullName>
    </submittedName>
</protein>
<feature type="compositionally biased region" description="Basic and acidic residues" evidence="1">
    <location>
        <begin position="67"/>
        <end position="77"/>
    </location>
</feature>
<proteinExistence type="predicted"/>
<feature type="region of interest" description="Disordered" evidence="1">
    <location>
        <begin position="54"/>
        <end position="77"/>
    </location>
</feature>
<organism evidence="2 3">
    <name type="scientific">Colletotrichum destructivum</name>
    <dbReference type="NCBI Taxonomy" id="34406"/>
    <lineage>
        <taxon>Eukaryota</taxon>
        <taxon>Fungi</taxon>
        <taxon>Dikarya</taxon>
        <taxon>Ascomycota</taxon>
        <taxon>Pezizomycotina</taxon>
        <taxon>Sordariomycetes</taxon>
        <taxon>Hypocreomycetidae</taxon>
        <taxon>Glomerellales</taxon>
        <taxon>Glomerellaceae</taxon>
        <taxon>Colletotrichum</taxon>
        <taxon>Colletotrichum destructivum species complex</taxon>
    </lineage>
</organism>
<keyword evidence="3" id="KW-1185">Reference proteome</keyword>
<dbReference type="KEGG" id="cdet:87943853"/>
<dbReference type="RefSeq" id="XP_062779560.1">
    <property type="nucleotide sequence ID" value="XM_062923509.1"/>
</dbReference>
<dbReference type="AlphaFoldDB" id="A0AAX4IGV6"/>
<accession>A0AAX4IGV6</accession>